<sequence>MQEQITAMELQNLREAIAAHTLSAKKLQEYSTQANDQQIKQMLSQSAQSAKSTKQRLMQFLQ</sequence>
<reference evidence="2" key="2">
    <citation type="submission" date="2020-01" db="EMBL/GenBank/DDBJ databases">
        <authorList>
            <person name="Hornung B."/>
        </authorList>
    </citation>
    <scope>NUCLEOTIDE SEQUENCE</scope>
    <source>
        <strain evidence="2">PacBioINE</strain>
    </source>
</reference>
<dbReference type="EMBL" id="LR746496">
    <property type="protein sequence ID" value="CAA7602196.1"/>
    <property type="molecule type" value="Genomic_DNA"/>
</dbReference>
<gene>
    <name evidence="2" type="ORF">DEACI_2869</name>
    <name evidence="3" type="ORF">DEACI_3232</name>
</gene>
<dbReference type="Proteomes" id="UP001071230">
    <property type="component" value="Unassembled WGS sequence"/>
</dbReference>
<dbReference type="InterPro" id="IPR012347">
    <property type="entry name" value="Ferritin-like"/>
</dbReference>
<dbReference type="RefSeq" id="WP_240985606.1">
    <property type="nucleotide sequence ID" value="NZ_CDGJ01000092.1"/>
</dbReference>
<feature type="region of interest" description="Disordered" evidence="1">
    <location>
        <begin position="43"/>
        <end position="62"/>
    </location>
</feature>
<dbReference type="AlphaFoldDB" id="A0A8S0XC94"/>
<dbReference type="KEGG" id="aacx:DEACI_2869"/>
<evidence type="ECO:0000313" key="3">
    <source>
        <dbReference type="EMBL" id="CEJ08752.1"/>
    </source>
</evidence>
<reference evidence="3" key="1">
    <citation type="submission" date="2014-11" db="EMBL/GenBank/DDBJ databases">
        <authorList>
            <person name="Hornung B.V."/>
        </authorList>
    </citation>
    <scope>NUCLEOTIDE SEQUENCE</scope>
    <source>
        <strain evidence="3">INE</strain>
    </source>
</reference>
<dbReference type="Proteomes" id="UP000836597">
    <property type="component" value="Chromosome"/>
</dbReference>
<evidence type="ECO:0000256" key="1">
    <source>
        <dbReference type="SAM" id="MobiDB-lite"/>
    </source>
</evidence>
<dbReference type="Gene3D" id="1.20.1260.10">
    <property type="match status" value="1"/>
</dbReference>
<evidence type="ECO:0000313" key="4">
    <source>
        <dbReference type="Proteomes" id="UP001071230"/>
    </source>
</evidence>
<accession>A0A8S0XC94</accession>
<keyword evidence="4" id="KW-1185">Reference proteome</keyword>
<organism evidence="2">
    <name type="scientific">Acididesulfobacillus acetoxydans</name>
    <dbReference type="NCBI Taxonomy" id="1561005"/>
    <lineage>
        <taxon>Bacteria</taxon>
        <taxon>Bacillati</taxon>
        <taxon>Bacillota</taxon>
        <taxon>Clostridia</taxon>
        <taxon>Eubacteriales</taxon>
        <taxon>Peptococcaceae</taxon>
        <taxon>Acididesulfobacillus</taxon>
    </lineage>
</organism>
<evidence type="ECO:0000313" key="2">
    <source>
        <dbReference type="EMBL" id="CAA7602196.1"/>
    </source>
</evidence>
<protein>
    <submittedName>
        <fullName evidence="2">Ferritin-related protein</fullName>
    </submittedName>
</protein>
<proteinExistence type="predicted"/>
<dbReference type="EMBL" id="CDGJ01000092">
    <property type="protein sequence ID" value="CEJ08752.1"/>
    <property type="molecule type" value="Genomic_DNA"/>
</dbReference>
<name>A0A8S0XC94_9FIRM</name>